<keyword evidence="1" id="KW-0808">Transferase</keyword>
<organism evidence="1 2">
    <name type="scientific">Siminovitchia thermophila</name>
    <dbReference type="NCBI Taxonomy" id="1245522"/>
    <lineage>
        <taxon>Bacteria</taxon>
        <taxon>Bacillati</taxon>
        <taxon>Bacillota</taxon>
        <taxon>Bacilli</taxon>
        <taxon>Bacillales</taxon>
        <taxon>Bacillaceae</taxon>
        <taxon>Siminovitchia</taxon>
    </lineage>
</organism>
<keyword evidence="1" id="KW-0012">Acyltransferase</keyword>
<dbReference type="GO" id="GO:0016746">
    <property type="term" value="F:acyltransferase activity"/>
    <property type="evidence" value="ECO:0007669"/>
    <property type="project" value="UniProtKB-KW"/>
</dbReference>
<evidence type="ECO:0000313" key="1">
    <source>
        <dbReference type="EMBL" id="MBM7713382.1"/>
    </source>
</evidence>
<dbReference type="RefSeq" id="WP_205178127.1">
    <property type="nucleotide sequence ID" value="NZ_JAFBFH010000002.1"/>
</dbReference>
<protein>
    <submittedName>
        <fullName evidence="1">Acyltransferase</fullName>
    </submittedName>
</protein>
<reference evidence="1 2" key="1">
    <citation type="submission" date="2021-01" db="EMBL/GenBank/DDBJ databases">
        <title>Genomic Encyclopedia of Type Strains, Phase IV (KMG-IV): sequencing the most valuable type-strain genomes for metagenomic binning, comparative biology and taxonomic classification.</title>
        <authorList>
            <person name="Goeker M."/>
        </authorList>
    </citation>
    <scope>NUCLEOTIDE SEQUENCE [LARGE SCALE GENOMIC DNA]</scope>
    <source>
        <strain evidence="1 2">DSM 105453</strain>
    </source>
</reference>
<dbReference type="Proteomes" id="UP000823485">
    <property type="component" value="Unassembled WGS sequence"/>
</dbReference>
<comment type="caution">
    <text evidence="1">The sequence shown here is derived from an EMBL/GenBank/DDBJ whole genome shotgun (WGS) entry which is preliminary data.</text>
</comment>
<sequence>MSDQTLTCKSCGGSSFAVGQLGHGYANIRPVNKKLTTGSPILLTYCQDCGEVASIKVKELCNLKQY</sequence>
<keyword evidence="2" id="KW-1185">Reference proteome</keyword>
<evidence type="ECO:0000313" key="2">
    <source>
        <dbReference type="Proteomes" id="UP000823485"/>
    </source>
</evidence>
<gene>
    <name evidence="1" type="ORF">JOC94_000350</name>
</gene>
<proteinExistence type="predicted"/>
<accession>A0ABS2R181</accession>
<name>A0ABS2R181_9BACI</name>
<dbReference type="EMBL" id="JAFBFH010000002">
    <property type="protein sequence ID" value="MBM7713382.1"/>
    <property type="molecule type" value="Genomic_DNA"/>
</dbReference>